<dbReference type="Proteomes" id="UP000291130">
    <property type="component" value="Chromosome"/>
</dbReference>
<dbReference type="GO" id="GO:0005829">
    <property type="term" value="C:cytosol"/>
    <property type="evidence" value="ECO:0007669"/>
    <property type="project" value="TreeGrafter"/>
</dbReference>
<proteinExistence type="predicted"/>
<dbReference type="KEGG" id="ptk:EXN22_13920"/>
<dbReference type="PANTHER" id="PTHR43393">
    <property type="entry name" value="CYTOKININ RIBOSIDE 5'-MONOPHOSPHATE PHOSPHORIBOHYDROLASE"/>
    <property type="match status" value="1"/>
</dbReference>
<organism evidence="1 2">
    <name type="scientific">Pseudomonas tructae</name>
    <dbReference type="NCBI Taxonomy" id="2518644"/>
    <lineage>
        <taxon>Bacteria</taxon>
        <taxon>Pseudomonadati</taxon>
        <taxon>Pseudomonadota</taxon>
        <taxon>Gammaproteobacteria</taxon>
        <taxon>Pseudomonadales</taxon>
        <taxon>Pseudomonadaceae</taxon>
        <taxon>Pseudomonas</taxon>
    </lineage>
</organism>
<keyword evidence="2" id="KW-1185">Reference proteome</keyword>
<gene>
    <name evidence="1" type="ORF">EXN22_13920</name>
</gene>
<dbReference type="SUPFAM" id="SSF102405">
    <property type="entry name" value="MCP/YpsA-like"/>
    <property type="match status" value="1"/>
</dbReference>
<dbReference type="InterPro" id="IPR052341">
    <property type="entry name" value="LOG_family_nucleotidases"/>
</dbReference>
<evidence type="ECO:0000313" key="2">
    <source>
        <dbReference type="Proteomes" id="UP000291130"/>
    </source>
</evidence>
<name>A0A411MIY2_9PSED</name>
<sequence length="387" mass="42986">MLKPIKLVPHPPFNPIHDGLYSADELLSGFTPDNPLSVIDTADYLSYLYFQQNGRTTITDPFAGMMQALHDASIVQGMNKFLHDHLEKGRRPVAIMGGHRENRGSDTYRAVAKIAQMLSECGFLVASGGGPGCMEAAHLGSLFAGQGEKALTDSINRLEKEAPSLPKNMGSVLTQDKNTRTWFINEEYAEELAVWMMPAWRIAQERKAQLKPENQSLAVPTWHYGHEPLTPLATHIAKYFLNSIREDVLLALASSGIIYSEGRAGTLQEVFQDASQIYYRQEGEPVTSMVFFDSAFWTEPEQPDKKVHLPVCDLLFQLFVGGGKMTKEDFARYIRKTDTPEEAVKIITDNAPPVERVISNLVGIGMTDVDVAQVKSALAKFQSLLPE</sequence>
<dbReference type="RefSeq" id="WP_130264607.1">
    <property type="nucleotide sequence ID" value="NZ_CP035952.1"/>
</dbReference>
<dbReference type="Gene3D" id="3.40.50.450">
    <property type="match status" value="1"/>
</dbReference>
<reference evidence="1 2" key="1">
    <citation type="submission" date="2019-02" db="EMBL/GenBank/DDBJ databases">
        <title>Complete genome sequence of Pseudomonas sp. SNU WT1 isolated from rainbow trout.</title>
        <authorList>
            <person name="Oh W.T."/>
            <person name="Park S.C."/>
        </authorList>
    </citation>
    <scope>NUCLEOTIDE SEQUENCE [LARGE SCALE GENOMIC DNA]</scope>
    <source>
        <strain evidence="1 2">SNU WT1</strain>
    </source>
</reference>
<dbReference type="PANTHER" id="PTHR43393:SF3">
    <property type="entry name" value="LYSINE DECARBOXYLASE-LIKE PROTEIN"/>
    <property type="match status" value="1"/>
</dbReference>
<accession>A0A411MIY2</accession>
<protein>
    <submittedName>
        <fullName evidence="1">Uncharacterized protein</fullName>
    </submittedName>
</protein>
<dbReference type="AlphaFoldDB" id="A0A411MIY2"/>
<dbReference type="EMBL" id="CP035952">
    <property type="protein sequence ID" value="QBF26740.1"/>
    <property type="molecule type" value="Genomic_DNA"/>
</dbReference>
<evidence type="ECO:0000313" key="1">
    <source>
        <dbReference type="EMBL" id="QBF26740.1"/>
    </source>
</evidence>
<dbReference type="OrthoDB" id="9801098at2"/>